<keyword evidence="3" id="KW-0677">Repeat</keyword>
<evidence type="ECO:0000256" key="4">
    <source>
        <dbReference type="ARBA" id="ARBA00023242"/>
    </source>
</evidence>
<dbReference type="VEuPathDB" id="VectorBase:ADIR007119"/>
<dbReference type="GO" id="GO:0031080">
    <property type="term" value="C:nuclear pore outer ring"/>
    <property type="evidence" value="ECO:0007669"/>
    <property type="project" value="TreeGrafter"/>
</dbReference>
<keyword evidence="2" id="KW-0853">WD repeat</keyword>
<dbReference type="Gene3D" id="2.130.10.10">
    <property type="entry name" value="YVTN repeat-like/Quinoprotein amine dehydrogenase"/>
    <property type="match status" value="1"/>
</dbReference>
<evidence type="ECO:0000313" key="6">
    <source>
        <dbReference type="Proteomes" id="UP000075884"/>
    </source>
</evidence>
<keyword evidence="4" id="KW-0539">Nucleus</keyword>
<evidence type="ECO:0000256" key="2">
    <source>
        <dbReference type="ARBA" id="ARBA00022574"/>
    </source>
</evidence>
<dbReference type="EnsemblMetazoa" id="ADIR007119-RA">
    <property type="protein sequence ID" value="ADIR007119-PA"/>
    <property type="gene ID" value="ADIR007119"/>
</dbReference>
<evidence type="ECO:0008006" key="7">
    <source>
        <dbReference type="Google" id="ProtNLM"/>
    </source>
</evidence>
<evidence type="ECO:0000256" key="1">
    <source>
        <dbReference type="ARBA" id="ARBA00004123"/>
    </source>
</evidence>
<dbReference type="InterPro" id="IPR036322">
    <property type="entry name" value="WD40_repeat_dom_sf"/>
</dbReference>
<dbReference type="InterPro" id="IPR015943">
    <property type="entry name" value="WD40/YVTN_repeat-like_dom_sf"/>
</dbReference>
<keyword evidence="6" id="KW-1185">Reference proteome</keyword>
<organism evidence="5 6">
    <name type="scientific">Anopheles dirus</name>
    <dbReference type="NCBI Taxonomy" id="7168"/>
    <lineage>
        <taxon>Eukaryota</taxon>
        <taxon>Metazoa</taxon>
        <taxon>Ecdysozoa</taxon>
        <taxon>Arthropoda</taxon>
        <taxon>Hexapoda</taxon>
        <taxon>Insecta</taxon>
        <taxon>Pterygota</taxon>
        <taxon>Neoptera</taxon>
        <taxon>Endopterygota</taxon>
        <taxon>Diptera</taxon>
        <taxon>Nematocera</taxon>
        <taxon>Culicoidea</taxon>
        <taxon>Culicidae</taxon>
        <taxon>Anophelinae</taxon>
        <taxon>Anopheles</taxon>
    </lineage>
</organism>
<dbReference type="SUPFAM" id="SSF50978">
    <property type="entry name" value="WD40 repeat-like"/>
    <property type="match status" value="1"/>
</dbReference>
<dbReference type="STRING" id="7168.A0A182NHJ6"/>
<evidence type="ECO:0000256" key="3">
    <source>
        <dbReference type="ARBA" id="ARBA00022737"/>
    </source>
</evidence>
<dbReference type="PANTHER" id="PTHR22652:SF0">
    <property type="entry name" value="NUCLEOPORIN NUP43"/>
    <property type="match status" value="1"/>
</dbReference>
<comment type="subcellular location">
    <subcellularLocation>
        <location evidence="1">Nucleus</location>
    </subcellularLocation>
</comment>
<dbReference type="PANTHER" id="PTHR22652">
    <property type="entry name" value="NUCLEOPORIN NUP43"/>
    <property type="match status" value="1"/>
</dbReference>
<protein>
    <recommendedName>
        <fullName evidence="7">Nucleoporin Nup43</fullName>
    </recommendedName>
</protein>
<sequence length="346" mass="38815">MERDDSGMVDGVARFLMPTKFSCVRWVPHQTDDERFFVTGSWGETVNSTRLWNLAYDDQLCEANGDENAYMMGMVPKCNSTHYAANEIVGLEFVDDNHVASVTSDGVLSVLNLNRESSLSYDFSVNCTLADLHTCCTGIAAFNQHVITAGEDGYVNIVTADVGRVSRTIKDPDNTSIQCVAFLYPDVVVVGRQNGLIDCYDTRDPKDKPVFCVETTHKNDRMLNGPTCISLFPRNQQIALIGLEIGSIIMWDMRNPYHASALICDHVSPVTDIRFACHAQGIMFSADMNGTVSQWSVDKQPDFIERFIERRVPRLRETRAINSMDSNNTHLLCVGDHELLFMLEFN</sequence>
<proteinExistence type="predicted"/>
<reference evidence="5" key="2">
    <citation type="submission" date="2020-05" db="UniProtKB">
        <authorList>
            <consortium name="EnsemblMetazoa"/>
        </authorList>
    </citation>
    <scope>IDENTIFICATION</scope>
    <source>
        <strain evidence="5">WRAIR2</strain>
    </source>
</reference>
<accession>A0A182NHJ6</accession>
<name>A0A182NHJ6_9DIPT</name>
<dbReference type="Proteomes" id="UP000075884">
    <property type="component" value="Unassembled WGS sequence"/>
</dbReference>
<reference evidence="6" key="1">
    <citation type="submission" date="2013-03" db="EMBL/GenBank/DDBJ databases">
        <title>The Genome Sequence of Anopheles dirus WRAIR2.</title>
        <authorList>
            <consortium name="The Broad Institute Genomics Platform"/>
            <person name="Neafsey D.E."/>
            <person name="Walton C."/>
            <person name="Walker B."/>
            <person name="Young S.K."/>
            <person name="Zeng Q."/>
            <person name="Gargeya S."/>
            <person name="Fitzgerald M."/>
            <person name="Haas B."/>
            <person name="Abouelleil A."/>
            <person name="Allen A.W."/>
            <person name="Alvarado L."/>
            <person name="Arachchi H.M."/>
            <person name="Berlin A.M."/>
            <person name="Chapman S.B."/>
            <person name="Gainer-Dewar J."/>
            <person name="Goldberg J."/>
            <person name="Griggs A."/>
            <person name="Gujja S."/>
            <person name="Hansen M."/>
            <person name="Howarth C."/>
            <person name="Imamovic A."/>
            <person name="Ireland A."/>
            <person name="Larimer J."/>
            <person name="McCowan C."/>
            <person name="Murphy C."/>
            <person name="Pearson M."/>
            <person name="Poon T.W."/>
            <person name="Priest M."/>
            <person name="Roberts A."/>
            <person name="Saif S."/>
            <person name="Shea T."/>
            <person name="Sisk P."/>
            <person name="Sykes S."/>
            <person name="Wortman J."/>
            <person name="Nusbaum C."/>
            <person name="Birren B."/>
        </authorList>
    </citation>
    <scope>NUCLEOTIDE SEQUENCE [LARGE SCALE GENOMIC DNA]</scope>
    <source>
        <strain evidence="6">WRAIR2</strain>
    </source>
</reference>
<evidence type="ECO:0000313" key="5">
    <source>
        <dbReference type="EnsemblMetazoa" id="ADIR007119-PA"/>
    </source>
</evidence>
<dbReference type="AlphaFoldDB" id="A0A182NHJ6"/>